<accession>A0A0E9X1G3</accession>
<protein>
    <submittedName>
        <fullName evidence="1">Uncharacterized protein</fullName>
    </submittedName>
</protein>
<organism evidence="1">
    <name type="scientific">Anguilla anguilla</name>
    <name type="common">European freshwater eel</name>
    <name type="synonym">Muraena anguilla</name>
    <dbReference type="NCBI Taxonomy" id="7936"/>
    <lineage>
        <taxon>Eukaryota</taxon>
        <taxon>Metazoa</taxon>
        <taxon>Chordata</taxon>
        <taxon>Craniata</taxon>
        <taxon>Vertebrata</taxon>
        <taxon>Euteleostomi</taxon>
        <taxon>Actinopterygii</taxon>
        <taxon>Neopterygii</taxon>
        <taxon>Teleostei</taxon>
        <taxon>Anguilliformes</taxon>
        <taxon>Anguillidae</taxon>
        <taxon>Anguilla</taxon>
    </lineage>
</organism>
<reference evidence="1" key="1">
    <citation type="submission" date="2014-11" db="EMBL/GenBank/DDBJ databases">
        <authorList>
            <person name="Amaro Gonzalez C."/>
        </authorList>
    </citation>
    <scope>NUCLEOTIDE SEQUENCE</scope>
</reference>
<dbReference type="AlphaFoldDB" id="A0A0E9X1G3"/>
<proteinExistence type="predicted"/>
<evidence type="ECO:0000313" key="1">
    <source>
        <dbReference type="EMBL" id="JAH96577.1"/>
    </source>
</evidence>
<name>A0A0E9X1G3_ANGAN</name>
<sequence>MPQRCRFKADPGFLLKSRIYGHVRSHEYHELTGMCTYSPLQPSQMKITHQYCARACGSREVSCVSPLCSL</sequence>
<reference evidence="1" key="2">
    <citation type="journal article" date="2015" name="Fish Shellfish Immunol.">
        <title>Early steps in the European eel (Anguilla anguilla)-Vibrio vulnificus interaction in the gills: Role of the RtxA13 toxin.</title>
        <authorList>
            <person name="Callol A."/>
            <person name="Pajuelo D."/>
            <person name="Ebbesson L."/>
            <person name="Teles M."/>
            <person name="MacKenzie S."/>
            <person name="Amaro C."/>
        </authorList>
    </citation>
    <scope>NUCLEOTIDE SEQUENCE</scope>
</reference>
<dbReference type="EMBL" id="GBXM01012000">
    <property type="protein sequence ID" value="JAH96577.1"/>
    <property type="molecule type" value="Transcribed_RNA"/>
</dbReference>